<dbReference type="InterPro" id="IPR002888">
    <property type="entry name" value="2Fe-2S-bd"/>
</dbReference>
<dbReference type="InterPro" id="IPR051452">
    <property type="entry name" value="Diverse_Oxidoreductases"/>
</dbReference>
<evidence type="ECO:0000256" key="2">
    <source>
        <dbReference type="ARBA" id="ARBA00022723"/>
    </source>
</evidence>
<dbReference type="Pfam" id="PF01799">
    <property type="entry name" value="Fer2_2"/>
    <property type="match status" value="1"/>
</dbReference>
<evidence type="ECO:0000259" key="5">
    <source>
        <dbReference type="PROSITE" id="PS51085"/>
    </source>
</evidence>
<dbReference type="Gene3D" id="1.10.150.120">
    <property type="entry name" value="[2Fe-2S]-binding domain"/>
    <property type="match status" value="1"/>
</dbReference>
<evidence type="ECO:0000256" key="4">
    <source>
        <dbReference type="ARBA" id="ARBA00023014"/>
    </source>
</evidence>
<dbReference type="GO" id="GO:0016491">
    <property type="term" value="F:oxidoreductase activity"/>
    <property type="evidence" value="ECO:0007669"/>
    <property type="project" value="InterPro"/>
</dbReference>
<dbReference type="InterPro" id="IPR036010">
    <property type="entry name" value="2Fe-2S_ferredoxin-like_sf"/>
</dbReference>
<gene>
    <name evidence="6" type="ORF">METZ01_LOCUS109264</name>
</gene>
<keyword evidence="3" id="KW-0408">Iron</keyword>
<dbReference type="Gene3D" id="3.10.20.30">
    <property type="match status" value="1"/>
</dbReference>
<protein>
    <recommendedName>
        <fullName evidence="5">2Fe-2S ferredoxin-type domain-containing protein</fullName>
    </recommendedName>
</protein>
<dbReference type="EMBL" id="UINC01012995">
    <property type="protein sequence ID" value="SVA56410.1"/>
    <property type="molecule type" value="Genomic_DNA"/>
</dbReference>
<dbReference type="InterPro" id="IPR001041">
    <property type="entry name" value="2Fe-2S_ferredoxin-type"/>
</dbReference>
<dbReference type="InterPro" id="IPR012675">
    <property type="entry name" value="Beta-grasp_dom_sf"/>
</dbReference>
<name>A0A381WVE3_9ZZZZ</name>
<evidence type="ECO:0000313" key="6">
    <source>
        <dbReference type="EMBL" id="SVA56410.1"/>
    </source>
</evidence>
<reference evidence="6" key="1">
    <citation type="submission" date="2018-05" db="EMBL/GenBank/DDBJ databases">
        <authorList>
            <person name="Lanie J.A."/>
            <person name="Ng W.-L."/>
            <person name="Kazmierczak K.M."/>
            <person name="Andrzejewski T.M."/>
            <person name="Davidsen T.M."/>
            <person name="Wayne K.J."/>
            <person name="Tettelin H."/>
            <person name="Glass J.I."/>
            <person name="Rusch D."/>
            <person name="Podicherti R."/>
            <person name="Tsui H.-C.T."/>
            <person name="Winkler M.E."/>
        </authorList>
    </citation>
    <scope>NUCLEOTIDE SEQUENCE</scope>
</reference>
<dbReference type="PROSITE" id="PS51085">
    <property type="entry name" value="2FE2S_FER_2"/>
    <property type="match status" value="1"/>
</dbReference>
<dbReference type="GO" id="GO:0009055">
    <property type="term" value="F:electron transfer activity"/>
    <property type="evidence" value="ECO:0007669"/>
    <property type="project" value="InterPro"/>
</dbReference>
<dbReference type="InterPro" id="IPR025192">
    <property type="entry name" value="Succ_DH/fum_Rdtase_N"/>
</dbReference>
<dbReference type="SUPFAM" id="SSF54292">
    <property type="entry name" value="2Fe-2S ferredoxin-like"/>
    <property type="match status" value="1"/>
</dbReference>
<dbReference type="CDD" id="cd00207">
    <property type="entry name" value="fer2"/>
    <property type="match status" value="1"/>
</dbReference>
<dbReference type="GO" id="GO:0051537">
    <property type="term" value="F:2 iron, 2 sulfur cluster binding"/>
    <property type="evidence" value="ECO:0007669"/>
    <property type="project" value="UniProtKB-KW"/>
</dbReference>
<sequence length="189" mass="19766">MVQFRLPMLPAPDEVPWSAVVNGNDVSVHIDSNAILLDVLRDQAGSLGTKRGCDMGTCGCCSVLIDGVPRLSCLTLAQEASGCGITTVEGLADGHHLHPIQKTFTECGGSQCGFCTPGFLVVISALLEENPSPNDAEIKHAIEGNLCRCTGYQQIVDSVRAASEILVSGEGVKDSTAAKSDPHPGYGED</sequence>
<dbReference type="InterPro" id="IPR036884">
    <property type="entry name" value="2Fe-2S-bd_dom_sf"/>
</dbReference>
<organism evidence="6">
    <name type="scientific">marine metagenome</name>
    <dbReference type="NCBI Taxonomy" id="408172"/>
    <lineage>
        <taxon>unclassified sequences</taxon>
        <taxon>metagenomes</taxon>
        <taxon>ecological metagenomes</taxon>
    </lineage>
</organism>
<keyword evidence="2" id="KW-0479">Metal-binding</keyword>
<keyword evidence="4" id="KW-0411">Iron-sulfur</keyword>
<proteinExistence type="predicted"/>
<dbReference type="PANTHER" id="PTHR44379">
    <property type="entry name" value="OXIDOREDUCTASE WITH IRON-SULFUR SUBUNIT"/>
    <property type="match status" value="1"/>
</dbReference>
<dbReference type="AlphaFoldDB" id="A0A381WVE3"/>
<evidence type="ECO:0000256" key="1">
    <source>
        <dbReference type="ARBA" id="ARBA00022714"/>
    </source>
</evidence>
<evidence type="ECO:0000256" key="3">
    <source>
        <dbReference type="ARBA" id="ARBA00023004"/>
    </source>
</evidence>
<dbReference type="PANTHER" id="PTHR44379:SF8">
    <property type="entry name" value="XANTHINE DEHYDROGENASE IRON-SULFUR-BINDING SUBUNIT XDHC-RELATED"/>
    <property type="match status" value="1"/>
</dbReference>
<accession>A0A381WVE3</accession>
<dbReference type="Pfam" id="PF13085">
    <property type="entry name" value="Fer2_3"/>
    <property type="match status" value="1"/>
</dbReference>
<dbReference type="GO" id="GO:0046872">
    <property type="term" value="F:metal ion binding"/>
    <property type="evidence" value="ECO:0007669"/>
    <property type="project" value="UniProtKB-KW"/>
</dbReference>
<dbReference type="SUPFAM" id="SSF47741">
    <property type="entry name" value="CO dehydrogenase ISP C-domain like"/>
    <property type="match status" value="1"/>
</dbReference>
<keyword evidence="1" id="KW-0001">2Fe-2S</keyword>
<feature type="domain" description="2Fe-2S ferredoxin-type" evidence="5">
    <location>
        <begin position="17"/>
        <end position="91"/>
    </location>
</feature>